<dbReference type="InterPro" id="IPR037099">
    <property type="entry name" value="Fum_R/Succ_DH_flav-like_C_sf"/>
</dbReference>
<dbReference type="InterPro" id="IPR015939">
    <property type="entry name" value="Fum_Rdtase/Succ_DH_flav-like_C"/>
</dbReference>
<organism evidence="13">
    <name type="scientific">marine metagenome</name>
    <dbReference type="NCBI Taxonomy" id="408172"/>
    <lineage>
        <taxon>unclassified sequences</taxon>
        <taxon>metagenomes</taxon>
        <taxon>ecological metagenomes</taxon>
    </lineage>
</organism>
<evidence type="ECO:0000256" key="9">
    <source>
        <dbReference type="ARBA" id="ARBA00023002"/>
    </source>
</evidence>
<dbReference type="Gene3D" id="4.10.80.40">
    <property type="entry name" value="succinate dehydrogenase protein domain"/>
    <property type="match status" value="1"/>
</dbReference>
<dbReference type="Pfam" id="PF02910">
    <property type="entry name" value="Succ_DH_flav_C"/>
    <property type="match status" value="1"/>
</dbReference>
<evidence type="ECO:0000256" key="2">
    <source>
        <dbReference type="ARBA" id="ARBA00004170"/>
    </source>
</evidence>
<evidence type="ECO:0000256" key="10">
    <source>
        <dbReference type="ARBA" id="ARBA00023136"/>
    </source>
</evidence>
<proteinExistence type="inferred from homology"/>
<dbReference type="SUPFAM" id="SSF51905">
    <property type="entry name" value="FAD/NAD(P)-binding domain"/>
    <property type="match status" value="1"/>
</dbReference>
<dbReference type="GO" id="GO:0005886">
    <property type="term" value="C:plasma membrane"/>
    <property type="evidence" value="ECO:0007669"/>
    <property type="project" value="TreeGrafter"/>
</dbReference>
<keyword evidence="5" id="KW-0813">Transport</keyword>
<name>A0A383ELL4_9ZZZZ</name>
<dbReference type="GO" id="GO:0009055">
    <property type="term" value="F:electron transfer activity"/>
    <property type="evidence" value="ECO:0007669"/>
    <property type="project" value="TreeGrafter"/>
</dbReference>
<dbReference type="InterPro" id="IPR036188">
    <property type="entry name" value="FAD/NAD-bd_sf"/>
</dbReference>
<feature type="non-terminal residue" evidence="13">
    <location>
        <position position="230"/>
    </location>
</feature>
<dbReference type="GO" id="GO:0008177">
    <property type="term" value="F:succinate dehydrogenase (quinone) activity"/>
    <property type="evidence" value="ECO:0007669"/>
    <property type="project" value="UniProtKB-EC"/>
</dbReference>
<dbReference type="PANTHER" id="PTHR11632:SF51">
    <property type="entry name" value="SUCCINATE DEHYDROGENASE [UBIQUINONE] FLAVOPROTEIN SUBUNIT, MITOCHONDRIAL"/>
    <property type="match status" value="1"/>
</dbReference>
<sequence>VHYNMGGIPTNINAEVIKSNTSGSQEVVPGLMAIGEAACVSVHGANRLGSNSLLDLIVFGRSAANRCKEIIKKKNKMKEIDKKSLNKALDRFNFFRNAKGSISTSELRKEMQKTMQNYCSVFRNKKLLTEGKSKLDSCFKSKSNIKTSDKSLIWNTDLVETLEFDNLLSQSIVAIVSALNREESRGAHSRNDFPKRDDKKWMKHTLTKMDNQGKTDISYRPVQLKTLTDE</sequence>
<evidence type="ECO:0000259" key="12">
    <source>
        <dbReference type="Pfam" id="PF02910"/>
    </source>
</evidence>
<evidence type="ECO:0000256" key="8">
    <source>
        <dbReference type="ARBA" id="ARBA00022982"/>
    </source>
</evidence>
<keyword evidence="10" id="KW-0472">Membrane</keyword>
<comment type="subcellular location">
    <subcellularLocation>
        <location evidence="2">Membrane</location>
        <topology evidence="2">Peripheral membrane protein</topology>
    </subcellularLocation>
</comment>
<dbReference type="Gene3D" id="3.50.50.60">
    <property type="entry name" value="FAD/NAD(P)-binding domain"/>
    <property type="match status" value="1"/>
</dbReference>
<gene>
    <name evidence="13" type="ORF">METZ01_LOCUS510019</name>
</gene>
<feature type="domain" description="Fumarate reductase/succinate dehydrogenase flavoprotein-like C-terminal" evidence="12">
    <location>
        <begin position="108"/>
        <end position="227"/>
    </location>
</feature>
<dbReference type="FunFam" id="1.20.58.100:FF:000001">
    <property type="entry name" value="Succinate dehydrogenase flavoprotein subunit (SdhA)"/>
    <property type="match status" value="1"/>
</dbReference>
<dbReference type="AlphaFoldDB" id="A0A383ELL4"/>
<evidence type="ECO:0000313" key="13">
    <source>
        <dbReference type="EMBL" id="SVE57165.1"/>
    </source>
</evidence>
<reference evidence="13" key="1">
    <citation type="submission" date="2018-05" db="EMBL/GenBank/DDBJ databases">
        <authorList>
            <person name="Lanie J.A."/>
            <person name="Ng W.-L."/>
            <person name="Kazmierczak K.M."/>
            <person name="Andrzejewski T.M."/>
            <person name="Davidsen T.M."/>
            <person name="Wayne K.J."/>
            <person name="Tettelin H."/>
            <person name="Glass J.I."/>
            <person name="Rusch D."/>
            <person name="Podicherti R."/>
            <person name="Tsui H.-C.T."/>
            <person name="Winkler M.E."/>
        </authorList>
    </citation>
    <scope>NUCLEOTIDE SEQUENCE</scope>
</reference>
<accession>A0A383ELL4</accession>
<comment type="cofactor">
    <cofactor evidence="1">
        <name>FAD</name>
        <dbReference type="ChEBI" id="CHEBI:57692"/>
    </cofactor>
</comment>
<feature type="domain" description="FAD-dependent oxidoreductase 2 FAD-binding" evidence="11">
    <location>
        <begin position="1"/>
        <end position="53"/>
    </location>
</feature>
<evidence type="ECO:0000256" key="1">
    <source>
        <dbReference type="ARBA" id="ARBA00001974"/>
    </source>
</evidence>
<keyword evidence="8" id="KW-0249">Electron transport</keyword>
<keyword evidence="7" id="KW-0274">FAD</keyword>
<dbReference type="PANTHER" id="PTHR11632">
    <property type="entry name" value="SUCCINATE DEHYDROGENASE 2 FLAVOPROTEIN SUBUNIT"/>
    <property type="match status" value="1"/>
</dbReference>
<keyword evidence="6" id="KW-0285">Flavoprotein</keyword>
<feature type="non-terminal residue" evidence="13">
    <location>
        <position position="1"/>
    </location>
</feature>
<evidence type="ECO:0000256" key="6">
    <source>
        <dbReference type="ARBA" id="ARBA00022630"/>
    </source>
</evidence>
<dbReference type="EMBL" id="UINC01226606">
    <property type="protein sequence ID" value="SVE57165.1"/>
    <property type="molecule type" value="Genomic_DNA"/>
</dbReference>
<dbReference type="GO" id="GO:0009061">
    <property type="term" value="P:anaerobic respiration"/>
    <property type="evidence" value="ECO:0007669"/>
    <property type="project" value="TreeGrafter"/>
</dbReference>
<evidence type="ECO:0000256" key="3">
    <source>
        <dbReference type="ARBA" id="ARBA00008040"/>
    </source>
</evidence>
<protein>
    <recommendedName>
        <fullName evidence="4">succinate dehydrogenase</fullName>
        <ecNumber evidence="4">1.3.5.1</ecNumber>
    </recommendedName>
</protein>
<dbReference type="EC" id="1.3.5.1" evidence="4"/>
<evidence type="ECO:0000256" key="5">
    <source>
        <dbReference type="ARBA" id="ARBA00022448"/>
    </source>
</evidence>
<dbReference type="GO" id="GO:0050660">
    <property type="term" value="F:flavin adenine dinucleotide binding"/>
    <property type="evidence" value="ECO:0007669"/>
    <property type="project" value="TreeGrafter"/>
</dbReference>
<dbReference type="InterPro" id="IPR003953">
    <property type="entry name" value="FAD-dep_OxRdtase_2_FAD-bd"/>
</dbReference>
<evidence type="ECO:0000259" key="11">
    <source>
        <dbReference type="Pfam" id="PF00890"/>
    </source>
</evidence>
<dbReference type="InterPro" id="IPR030664">
    <property type="entry name" value="SdhA/FrdA/AprA"/>
</dbReference>
<comment type="similarity">
    <text evidence="3">Belongs to the FAD-dependent oxidoreductase 2 family. FRD/SDH subfamily.</text>
</comment>
<dbReference type="SUPFAM" id="SSF46977">
    <property type="entry name" value="Succinate dehydrogenase/fumarate reductase flavoprotein C-terminal domain"/>
    <property type="match status" value="1"/>
</dbReference>
<dbReference type="Pfam" id="PF00890">
    <property type="entry name" value="FAD_binding_2"/>
    <property type="match status" value="1"/>
</dbReference>
<dbReference type="Gene3D" id="1.20.58.100">
    <property type="entry name" value="Fumarate reductase/succinate dehydrogenase flavoprotein-like, C-terminal domain"/>
    <property type="match status" value="1"/>
</dbReference>
<evidence type="ECO:0000256" key="7">
    <source>
        <dbReference type="ARBA" id="ARBA00022827"/>
    </source>
</evidence>
<keyword evidence="9" id="KW-0560">Oxidoreductase</keyword>
<evidence type="ECO:0000256" key="4">
    <source>
        <dbReference type="ARBA" id="ARBA00012792"/>
    </source>
</evidence>